<dbReference type="AlphaFoldDB" id="A0A5C8YZF9"/>
<evidence type="ECO:0000313" key="4">
    <source>
        <dbReference type="Proteomes" id="UP000321234"/>
    </source>
</evidence>
<protein>
    <submittedName>
        <fullName evidence="3">IS3 family transposase</fullName>
    </submittedName>
</protein>
<dbReference type="Pfam" id="PF13276">
    <property type="entry name" value="HTH_21"/>
    <property type="match status" value="1"/>
</dbReference>
<reference evidence="3 4" key="1">
    <citation type="submission" date="2019-07" db="EMBL/GenBank/DDBJ databases">
        <title>Quadrisphaera sp. strain DD2A genome sequencing and assembly.</title>
        <authorList>
            <person name="Kim I."/>
        </authorList>
    </citation>
    <scope>NUCLEOTIDE SEQUENCE [LARGE SCALE GENOMIC DNA]</scope>
    <source>
        <strain evidence="3 4">DD2A</strain>
    </source>
</reference>
<proteinExistence type="predicted"/>
<dbReference type="NCBIfam" id="NF033516">
    <property type="entry name" value="transpos_IS3"/>
    <property type="match status" value="1"/>
</dbReference>
<evidence type="ECO:0000259" key="2">
    <source>
        <dbReference type="PROSITE" id="PS50994"/>
    </source>
</evidence>
<dbReference type="EMBL" id="VKAC01000027">
    <property type="protein sequence ID" value="TXR51262.1"/>
    <property type="molecule type" value="Genomic_DNA"/>
</dbReference>
<dbReference type="GO" id="GO:0003676">
    <property type="term" value="F:nucleic acid binding"/>
    <property type="evidence" value="ECO:0007669"/>
    <property type="project" value="InterPro"/>
</dbReference>
<dbReference type="SUPFAM" id="SSF53098">
    <property type="entry name" value="Ribonuclease H-like"/>
    <property type="match status" value="1"/>
</dbReference>
<dbReference type="OrthoDB" id="5172313at2"/>
<dbReference type="Proteomes" id="UP000321234">
    <property type="component" value="Unassembled WGS sequence"/>
</dbReference>
<dbReference type="PANTHER" id="PTHR46889">
    <property type="entry name" value="TRANSPOSASE INSF FOR INSERTION SEQUENCE IS3B-RELATED"/>
    <property type="match status" value="1"/>
</dbReference>
<dbReference type="Gene3D" id="3.30.420.10">
    <property type="entry name" value="Ribonuclease H-like superfamily/Ribonuclease H"/>
    <property type="match status" value="1"/>
</dbReference>
<gene>
    <name evidence="3" type="ORF">FMM08_22690</name>
</gene>
<dbReference type="Pfam" id="PF00665">
    <property type="entry name" value="rve"/>
    <property type="match status" value="1"/>
</dbReference>
<name>A0A5C8YZF9_9ACTN</name>
<evidence type="ECO:0000313" key="3">
    <source>
        <dbReference type="EMBL" id="TXR51262.1"/>
    </source>
</evidence>
<feature type="domain" description="Integrase catalytic" evidence="2">
    <location>
        <begin position="128"/>
        <end position="291"/>
    </location>
</feature>
<dbReference type="InterPro" id="IPR012337">
    <property type="entry name" value="RNaseH-like_sf"/>
</dbReference>
<dbReference type="InterPro" id="IPR001584">
    <property type="entry name" value="Integrase_cat-core"/>
</dbReference>
<comment type="function">
    <text evidence="1">Involved in the transposition of the insertion sequence.</text>
</comment>
<accession>A0A5C8YZF9</accession>
<dbReference type="Pfam" id="PF13333">
    <property type="entry name" value="rve_2"/>
    <property type="match status" value="1"/>
</dbReference>
<organism evidence="3 4">
    <name type="scientific">Quadrisphaera setariae</name>
    <dbReference type="NCBI Taxonomy" id="2593304"/>
    <lineage>
        <taxon>Bacteria</taxon>
        <taxon>Bacillati</taxon>
        <taxon>Actinomycetota</taxon>
        <taxon>Actinomycetes</taxon>
        <taxon>Kineosporiales</taxon>
        <taxon>Kineosporiaceae</taxon>
        <taxon>Quadrisphaera</taxon>
    </lineage>
</organism>
<dbReference type="GO" id="GO:0015074">
    <property type="term" value="P:DNA integration"/>
    <property type="evidence" value="ECO:0007669"/>
    <property type="project" value="InterPro"/>
</dbReference>
<dbReference type="InterPro" id="IPR036397">
    <property type="entry name" value="RNaseH_sf"/>
</dbReference>
<dbReference type="PANTHER" id="PTHR46889:SF4">
    <property type="entry name" value="TRANSPOSASE INSO FOR INSERTION SEQUENCE ELEMENT IS911B-RELATED"/>
    <property type="match status" value="1"/>
</dbReference>
<keyword evidence="4" id="KW-1185">Reference proteome</keyword>
<dbReference type="InterPro" id="IPR025948">
    <property type="entry name" value="HTH-like_dom"/>
</dbReference>
<dbReference type="PROSITE" id="PS50994">
    <property type="entry name" value="INTEGRASE"/>
    <property type="match status" value="1"/>
</dbReference>
<sequence>MNRQQVLVFIDAMKTNFPVRTLCRVLGIGHSTYYASAARGHGPTAAELAEAYRADAARDAWAEHRGVYGARRLTAEIRSRGHTWNRKHVARLMRLTSIEGAHRRRRGKYGKRSVTTATAPDLVERHFTAEAPDRLWVADITYLRIWEGFLYLAVVVDAFSRRIVGWAMADHLRTELILDAVGMAIQRRRPEPGTIHHSDRGTQYTSYEFGKSLRASGLLASMGRVGSAFDNAMAETTFATLKTELVYRRAWASRHELEMEVFSYIEGFYNSRRRHSRLDNLSPLDYEQRYLTQKQVSA</sequence>
<evidence type="ECO:0000256" key="1">
    <source>
        <dbReference type="ARBA" id="ARBA00002286"/>
    </source>
</evidence>
<dbReference type="InterPro" id="IPR048020">
    <property type="entry name" value="Transpos_IS3"/>
</dbReference>
<comment type="caution">
    <text evidence="3">The sequence shown here is derived from an EMBL/GenBank/DDBJ whole genome shotgun (WGS) entry which is preliminary data.</text>
</comment>
<dbReference type="InterPro" id="IPR050900">
    <property type="entry name" value="Transposase_IS3/IS150/IS904"/>
</dbReference>